<organism evidence="3 4">
    <name type="scientific">Sutterella wadsworthensis HGA0223</name>
    <dbReference type="NCBI Taxonomy" id="1203554"/>
    <lineage>
        <taxon>Bacteria</taxon>
        <taxon>Pseudomonadati</taxon>
        <taxon>Pseudomonadota</taxon>
        <taxon>Betaproteobacteria</taxon>
        <taxon>Burkholderiales</taxon>
        <taxon>Sutterellaceae</taxon>
        <taxon>Sutterella</taxon>
    </lineage>
</organism>
<dbReference type="CDD" id="cd11613">
    <property type="entry name" value="SAF_AH_GD"/>
    <property type="match status" value="1"/>
</dbReference>
<reference evidence="3 4" key="1">
    <citation type="submission" date="2013-04" db="EMBL/GenBank/DDBJ databases">
        <title>The Genome Sequence of Sutterella wadsworthensis HGA0223.</title>
        <authorList>
            <consortium name="The Broad Institute Genomics Platform"/>
            <person name="Earl A."/>
            <person name="Ward D."/>
            <person name="Feldgarden M."/>
            <person name="Gevers D."/>
            <person name="Schmidt T.M."/>
            <person name="Dover J."/>
            <person name="Dai D."/>
            <person name="Walker B."/>
            <person name="Young S."/>
            <person name="Zeng Q."/>
            <person name="Gargeya S."/>
            <person name="Fitzgerald M."/>
            <person name="Haas B."/>
            <person name="Abouelleil A."/>
            <person name="Allen A.W."/>
            <person name="Alvarado L."/>
            <person name="Arachchi H.M."/>
            <person name="Berlin A.M."/>
            <person name="Chapman S.B."/>
            <person name="Gainer-Dewar J."/>
            <person name="Goldberg J."/>
            <person name="Griggs A."/>
            <person name="Gujja S."/>
            <person name="Hansen M."/>
            <person name="Howarth C."/>
            <person name="Imamovic A."/>
            <person name="Ireland A."/>
            <person name="Larimer J."/>
            <person name="McCowan C."/>
            <person name="Murphy C."/>
            <person name="Pearson M."/>
            <person name="Poon T.W."/>
            <person name="Priest M."/>
            <person name="Roberts A."/>
            <person name="Saif S."/>
            <person name="Shea T."/>
            <person name="Sisk P."/>
            <person name="Sykes S."/>
            <person name="Wortman J."/>
            <person name="Nusbaum C."/>
            <person name="Birren B."/>
        </authorList>
    </citation>
    <scope>NUCLEOTIDE SEQUENCE [LARGE SCALE GENOMIC DNA]</scope>
    <source>
        <strain evidence="3 4">HGA0223</strain>
    </source>
</reference>
<evidence type="ECO:0000259" key="2">
    <source>
        <dbReference type="SMART" id="SM00858"/>
    </source>
</evidence>
<feature type="domain" description="SAF" evidence="2">
    <location>
        <begin position="10"/>
        <end position="86"/>
    </location>
</feature>
<dbReference type="PANTHER" id="PTHR30536">
    <property type="entry name" value="ALTRONATE/GALACTARATE DEHYDRATASE"/>
    <property type="match status" value="1"/>
</dbReference>
<dbReference type="SMART" id="SM00858">
    <property type="entry name" value="SAF"/>
    <property type="match status" value="1"/>
</dbReference>
<dbReference type="eggNOG" id="COG2721">
    <property type="taxonomic scope" value="Bacteria"/>
</dbReference>
<dbReference type="PATRIC" id="fig|1203554.3.peg.482"/>
<accession>S3BKI6</accession>
<dbReference type="RefSeq" id="WP_005430592.1">
    <property type="nucleotide sequence ID" value="NZ_KE150480.1"/>
</dbReference>
<evidence type="ECO:0000256" key="1">
    <source>
        <dbReference type="ARBA" id="ARBA00023239"/>
    </source>
</evidence>
<dbReference type="PANTHER" id="PTHR30536:SF5">
    <property type="entry name" value="ALTRONATE DEHYDRATASE"/>
    <property type="match status" value="1"/>
</dbReference>
<dbReference type="HOGENOM" id="CLU_084161_3_0_4"/>
<sequence>MKVLKLTPHDNVGTALQDLKKGDTFQIILDGKVIGEDTAKTEIPFGFKAALGNIPAGTNIVKYAHVIGRASIDIQSGELVHVHNIEGTRGRGDLNQ</sequence>
<keyword evidence="4" id="KW-1185">Reference proteome</keyword>
<proteinExistence type="predicted"/>
<comment type="caution">
    <text evidence="3">The sequence shown here is derived from an EMBL/GenBank/DDBJ whole genome shotgun (WGS) entry which is preliminary data.</text>
</comment>
<dbReference type="InterPro" id="IPR044144">
    <property type="entry name" value="SAF_UxaA/GarD"/>
</dbReference>
<dbReference type="AlphaFoldDB" id="S3BKI6"/>
<dbReference type="GO" id="GO:0016829">
    <property type="term" value="F:lyase activity"/>
    <property type="evidence" value="ECO:0007669"/>
    <property type="project" value="UniProtKB-KW"/>
</dbReference>
<evidence type="ECO:0000313" key="4">
    <source>
        <dbReference type="Proteomes" id="UP000014400"/>
    </source>
</evidence>
<evidence type="ECO:0000313" key="3">
    <source>
        <dbReference type="EMBL" id="EPE00862.1"/>
    </source>
</evidence>
<name>S3BKI6_9BURK</name>
<dbReference type="STRING" id="1203554.HMPREF1476_00498"/>
<dbReference type="InterPro" id="IPR013974">
    <property type="entry name" value="SAF"/>
</dbReference>
<dbReference type="InterPro" id="IPR052172">
    <property type="entry name" value="UxaA_altronate/galactarate_dh"/>
</dbReference>
<dbReference type="EMBL" id="ATCF01000008">
    <property type="protein sequence ID" value="EPE00862.1"/>
    <property type="molecule type" value="Genomic_DNA"/>
</dbReference>
<dbReference type="GeneID" id="64061664"/>
<keyword evidence="1" id="KW-0456">Lyase</keyword>
<gene>
    <name evidence="3" type="ORF">HMPREF1476_00498</name>
</gene>
<dbReference type="Gene3D" id="2.30.130.110">
    <property type="match status" value="1"/>
</dbReference>
<dbReference type="GO" id="GO:0019698">
    <property type="term" value="P:D-galacturonate catabolic process"/>
    <property type="evidence" value="ECO:0007669"/>
    <property type="project" value="TreeGrafter"/>
</dbReference>
<protein>
    <recommendedName>
        <fullName evidence="2">SAF domain-containing protein</fullName>
    </recommendedName>
</protein>
<dbReference type="Proteomes" id="UP000014400">
    <property type="component" value="Unassembled WGS sequence"/>
</dbReference>
<dbReference type="Pfam" id="PF08666">
    <property type="entry name" value="SAF"/>
    <property type="match status" value="1"/>
</dbReference>